<evidence type="ECO:0000256" key="3">
    <source>
        <dbReference type="ARBA" id="ARBA00022741"/>
    </source>
</evidence>
<dbReference type="InterPro" id="IPR000719">
    <property type="entry name" value="Prot_kinase_dom"/>
</dbReference>
<dbReference type="Gene3D" id="1.10.510.10">
    <property type="entry name" value="Transferase(Phosphotransferase) domain 1"/>
    <property type="match status" value="2"/>
</dbReference>
<dbReference type="OrthoDB" id="111909at2759"/>
<dbReference type="InterPro" id="IPR002110">
    <property type="entry name" value="Ankyrin_rpt"/>
</dbReference>
<evidence type="ECO:0000256" key="7">
    <source>
        <dbReference type="PROSITE-ProRule" id="PRU10141"/>
    </source>
</evidence>
<comment type="caution">
    <text evidence="10">The sequence shown here is derived from an EMBL/GenBank/DDBJ whole genome shotgun (WGS) entry which is preliminary data.</text>
</comment>
<feature type="domain" description="Protein kinase" evidence="9">
    <location>
        <begin position="437"/>
        <end position="694"/>
    </location>
</feature>
<dbReference type="Gene3D" id="1.25.40.20">
    <property type="entry name" value="Ankyrin repeat-containing domain"/>
    <property type="match status" value="4"/>
</dbReference>
<dbReference type="GO" id="GO:0004674">
    <property type="term" value="F:protein serine/threonine kinase activity"/>
    <property type="evidence" value="ECO:0007669"/>
    <property type="project" value="UniProtKB-KW"/>
</dbReference>
<dbReference type="PANTHER" id="PTHR24188">
    <property type="entry name" value="ANKYRIN REPEAT PROTEIN"/>
    <property type="match status" value="1"/>
</dbReference>
<dbReference type="Gene3D" id="3.30.200.20">
    <property type="entry name" value="Phosphorylase Kinase, domain 1"/>
    <property type="match status" value="2"/>
</dbReference>
<dbReference type="InterPro" id="IPR001245">
    <property type="entry name" value="Ser-Thr/Tyr_kinase_cat_dom"/>
</dbReference>
<evidence type="ECO:0000256" key="8">
    <source>
        <dbReference type="SAM" id="MobiDB-lite"/>
    </source>
</evidence>
<dbReference type="InterPro" id="IPR017441">
    <property type="entry name" value="Protein_kinase_ATP_BS"/>
</dbReference>
<dbReference type="SMART" id="SM00220">
    <property type="entry name" value="S_TKc"/>
    <property type="match status" value="2"/>
</dbReference>
<dbReference type="SUPFAM" id="SSF56112">
    <property type="entry name" value="Protein kinase-like (PK-like)"/>
    <property type="match status" value="2"/>
</dbReference>
<evidence type="ECO:0000313" key="11">
    <source>
        <dbReference type="Proteomes" id="UP001165083"/>
    </source>
</evidence>
<accession>A0A9W7D8H8</accession>
<dbReference type="PROSITE" id="PS00107">
    <property type="entry name" value="PROTEIN_KINASE_ATP"/>
    <property type="match status" value="1"/>
</dbReference>
<evidence type="ECO:0000259" key="9">
    <source>
        <dbReference type="PROSITE" id="PS50011"/>
    </source>
</evidence>
<evidence type="ECO:0000256" key="4">
    <source>
        <dbReference type="ARBA" id="ARBA00022840"/>
    </source>
</evidence>
<dbReference type="PROSITE" id="PS50011">
    <property type="entry name" value="PROTEIN_KINASE_DOM"/>
    <property type="match status" value="2"/>
</dbReference>
<keyword evidence="5 6" id="KW-0040">ANK repeat</keyword>
<dbReference type="PROSITE" id="PS00109">
    <property type="entry name" value="PROTEIN_KINASE_TYR"/>
    <property type="match status" value="1"/>
</dbReference>
<dbReference type="InterPro" id="IPR011009">
    <property type="entry name" value="Kinase-like_dom_sf"/>
</dbReference>
<keyword evidence="3 7" id="KW-0547">Nucleotide-binding</keyword>
<feature type="region of interest" description="Disordered" evidence="8">
    <location>
        <begin position="1"/>
        <end position="40"/>
    </location>
</feature>
<dbReference type="PROSITE" id="PS00108">
    <property type="entry name" value="PROTEIN_KINASE_ST"/>
    <property type="match status" value="1"/>
</dbReference>
<keyword evidence="2" id="KW-0677">Repeat</keyword>
<dbReference type="Pfam" id="PF07714">
    <property type="entry name" value="PK_Tyr_Ser-Thr"/>
    <property type="match status" value="2"/>
</dbReference>
<dbReference type="GO" id="GO:0005524">
    <property type="term" value="F:ATP binding"/>
    <property type="evidence" value="ECO:0007669"/>
    <property type="project" value="UniProtKB-UniRule"/>
</dbReference>
<feature type="binding site" evidence="7">
    <location>
        <position position="944"/>
    </location>
    <ligand>
        <name>ATP</name>
        <dbReference type="ChEBI" id="CHEBI:30616"/>
    </ligand>
</feature>
<organism evidence="10 11">
    <name type="scientific">Phytophthora lilii</name>
    <dbReference type="NCBI Taxonomy" id="2077276"/>
    <lineage>
        <taxon>Eukaryota</taxon>
        <taxon>Sar</taxon>
        <taxon>Stramenopiles</taxon>
        <taxon>Oomycota</taxon>
        <taxon>Peronosporomycetes</taxon>
        <taxon>Peronosporales</taxon>
        <taxon>Peronosporaceae</taxon>
        <taxon>Phytophthora</taxon>
    </lineage>
</organism>
<dbReference type="Proteomes" id="UP001165083">
    <property type="component" value="Unassembled WGS sequence"/>
</dbReference>
<dbReference type="PROSITE" id="PS50297">
    <property type="entry name" value="ANK_REP_REGION"/>
    <property type="match status" value="3"/>
</dbReference>
<dbReference type="Pfam" id="PF13637">
    <property type="entry name" value="Ank_4"/>
    <property type="match status" value="1"/>
</dbReference>
<feature type="repeat" description="ANK" evidence="6">
    <location>
        <begin position="141"/>
        <end position="174"/>
    </location>
</feature>
<gene>
    <name evidence="10" type="ORF">Plil01_001737000</name>
</gene>
<dbReference type="Pfam" id="PF12796">
    <property type="entry name" value="Ank_2"/>
    <property type="match status" value="2"/>
</dbReference>
<keyword evidence="4 7" id="KW-0067">ATP-binding</keyword>
<dbReference type="EMBL" id="BSXW01012420">
    <property type="protein sequence ID" value="GMF64586.1"/>
    <property type="molecule type" value="Genomic_DNA"/>
</dbReference>
<evidence type="ECO:0000313" key="10">
    <source>
        <dbReference type="EMBL" id="GMF64586.1"/>
    </source>
</evidence>
<dbReference type="InterPro" id="IPR036770">
    <property type="entry name" value="Ankyrin_rpt-contain_sf"/>
</dbReference>
<dbReference type="InterPro" id="IPR008266">
    <property type="entry name" value="Tyr_kinase_AS"/>
</dbReference>
<feature type="repeat" description="ANK" evidence="6">
    <location>
        <begin position="311"/>
        <end position="344"/>
    </location>
</feature>
<dbReference type="PANTHER" id="PTHR24188:SF29">
    <property type="entry name" value="GH09064P"/>
    <property type="match status" value="1"/>
</dbReference>
<keyword evidence="1" id="KW-0723">Serine/threonine-protein kinase</keyword>
<dbReference type="Pfam" id="PF00023">
    <property type="entry name" value="Ank"/>
    <property type="match status" value="2"/>
</dbReference>
<proteinExistence type="predicted"/>
<feature type="repeat" description="ANK" evidence="6">
    <location>
        <begin position="345"/>
        <end position="367"/>
    </location>
</feature>
<reference evidence="10" key="1">
    <citation type="submission" date="2023-04" db="EMBL/GenBank/DDBJ databases">
        <title>Phytophthora lilii NBRC 32176.</title>
        <authorList>
            <person name="Ichikawa N."/>
            <person name="Sato H."/>
            <person name="Tonouchi N."/>
        </authorList>
    </citation>
    <scope>NUCLEOTIDE SEQUENCE</scope>
    <source>
        <strain evidence="10">NBRC 32176</strain>
    </source>
</reference>
<dbReference type="InterPro" id="IPR008271">
    <property type="entry name" value="Ser/Thr_kinase_AS"/>
</dbReference>
<dbReference type="PROSITE" id="PS50088">
    <property type="entry name" value="ANK_REPEAT"/>
    <property type="match status" value="4"/>
</dbReference>
<dbReference type="SUPFAM" id="SSF48403">
    <property type="entry name" value="Ankyrin repeat"/>
    <property type="match status" value="1"/>
</dbReference>
<feature type="repeat" description="ANK" evidence="6">
    <location>
        <begin position="73"/>
        <end position="106"/>
    </location>
</feature>
<name>A0A9W7D8H8_9STRA</name>
<evidence type="ECO:0000256" key="2">
    <source>
        <dbReference type="ARBA" id="ARBA00022737"/>
    </source>
</evidence>
<protein>
    <submittedName>
        <fullName evidence="10">Unnamed protein product</fullName>
    </submittedName>
</protein>
<keyword evidence="1" id="KW-0808">Transferase</keyword>
<dbReference type="SMART" id="SM00248">
    <property type="entry name" value="ANK"/>
    <property type="match status" value="10"/>
</dbReference>
<evidence type="ECO:0000256" key="5">
    <source>
        <dbReference type="ARBA" id="ARBA00023043"/>
    </source>
</evidence>
<keyword evidence="11" id="KW-1185">Reference proteome</keyword>
<sequence length="1330" mass="147183">METEGGAEQPMETPEAQQESQQLADEMGEAGGDVESGDEQSTALMTAAANGDIDAVRHLARDCGVDVNAIGNYGRTALMRAADEGHVDIVRYLADECGADVNATDEDQWTALMWAANDGHVEVVRYLAGERGADVNAAAFDGSTALMRAADDGHFDVVRYLARECGADVKAADDDGWTALMWAADGGHTGVIRYLAEECDADVNVRDGRERTALMKAAEGGHIDTVRYLALNSCVDVNAGDENKWTALLWAAEEGEINVVRCLIDECGADRNARADSGWNALMWAAAGGHLNIVRYLAGEREVDLNTTDNDGQTSLIVAAHSGHIDVVRYLAGEGGAEVNATDDRGRTALMRAAKGGHTEIVRFLAEECSADVNIKCKGGQSAIGIAADRGFQDIQRLLTQFVAIRKPKTFAFPTAKPTPDAPKKKSSSWHISPSEIELMDFVETGNVGGEFRAKWLDADAAVKLFLPDTSSHEMFEDEVHLWHQLRHPNVIKMYGACDASPLPLQFFVCEYASKGSLLEHVTSTPAEKQTVWAYLHQAALGLEYLHERGIVHGDLRCSNILIGSDGLAKLTNFGRSLSAKSNILDATSSSVGSMRWQSPEVLEGQPLSFTSDVYSLGMCILEAVTGKMPWDGWDTDSVKKYFKHDWAPERGSGNGAPNCPPGEVRKMIWHMCRKNPDSRTSLSSVVQELEQFAIQESSGASQPEHEPLSTFEDCNHDARKEMWMDVEMYMQECSNDHYREAFDELKNVHTRLHDSLHPPMLFDRFHTLVRDFRQAVTMSTEQARVLQLSATCATTFSILGFRRRLQSLWTALGESVEAAKERQTRWNKQHAEQIEIFVSESSKSYLLLEELKSPEERLAFLASLKAELELPFKYTPGQLELLKRAYKDIAGMLDEKDKLSGPLVPVWFIPWYELIVDKDDPLGQGGYGSVFRAKWLDSDVVVKRLGSPGDEFDNSSSVTADSLYESVSVTSATNSTTHAEMLATFQREVDIWFGFSHPHVVRLFGACHVGRPFFVCEYATNGTLVSYLRSHPDELWTKLHEAALGVQYLHARGVVHGDLKGNNIVIGSDRKAKVTDFGLSSITNEENEAKISGASQWVAPECFASEDAQPTYASDIYSLGMCIVEALRVADAGEDKSKVCLPWRGLDNFVVRGHVKQEKLPSRPSICSDEHWQLVKRMCVFKPEQRLKISTVVDALAELASSKRIQDEEIATPNDLESVPTAIVEAKELLLRLKSEDQPVESPALYYVYELMWDEFDNVHDQIKGQLSSASIVDFCSLIKHATMSTKNLQGMTMSLVILAQRTLQCYALRRRLDKYVDAQFLLPPGSKN</sequence>
<keyword evidence="1" id="KW-0418">Kinase</keyword>
<evidence type="ECO:0000256" key="6">
    <source>
        <dbReference type="PROSITE-ProRule" id="PRU00023"/>
    </source>
</evidence>
<evidence type="ECO:0000256" key="1">
    <source>
        <dbReference type="ARBA" id="ARBA00022527"/>
    </source>
</evidence>
<feature type="domain" description="Protein kinase" evidence="9">
    <location>
        <begin position="917"/>
        <end position="1200"/>
    </location>
</feature>